<accession>A0A7C1NZP3</accession>
<name>A0A7C1NZP3_THEPE</name>
<comment type="caution">
    <text evidence="1">The sequence shown here is derived from an EMBL/GenBank/DDBJ whole genome shotgun (WGS) entry which is preliminary data.</text>
</comment>
<evidence type="ECO:0000313" key="1">
    <source>
        <dbReference type="EMBL" id="HEB48489.1"/>
    </source>
</evidence>
<dbReference type="AlphaFoldDB" id="A0A7C1NZP3"/>
<protein>
    <submittedName>
        <fullName evidence="1">Uncharacterized protein</fullName>
    </submittedName>
</protein>
<organism evidence="1">
    <name type="scientific">Thermofilum pendens</name>
    <dbReference type="NCBI Taxonomy" id="2269"/>
    <lineage>
        <taxon>Archaea</taxon>
        <taxon>Thermoproteota</taxon>
        <taxon>Thermoprotei</taxon>
        <taxon>Thermofilales</taxon>
        <taxon>Thermofilaceae</taxon>
        <taxon>Thermofilum</taxon>
    </lineage>
</organism>
<reference evidence="1" key="1">
    <citation type="journal article" date="2020" name="mSystems">
        <title>Genome- and Community-Level Interaction Insights into Carbon Utilization and Element Cycling Functions of Hydrothermarchaeota in Hydrothermal Sediment.</title>
        <authorList>
            <person name="Zhou Z."/>
            <person name="Liu Y."/>
            <person name="Xu W."/>
            <person name="Pan J."/>
            <person name="Luo Z.H."/>
            <person name="Li M."/>
        </authorList>
    </citation>
    <scope>NUCLEOTIDE SEQUENCE [LARGE SCALE GENOMIC DNA]</scope>
    <source>
        <strain evidence="1">SpSt-25</strain>
    </source>
</reference>
<proteinExistence type="predicted"/>
<sequence length="189" mass="21254">MSKIALQLRAEELIGTRTVIVGERGRGKTLLTAKLLEELARLYPLSEITAIDMAPTTLALSSRLSDFTKLVNHIRYLAPPVVRAPRIEARTRDEVLELAEFNKRVIDPLLDEFLARSTKVLVVNDLTIYFHRGSADKILLCAAKSETFLANAYMGESLAEWDRASGVSRREAEELKRFIEQSASRVIKL</sequence>
<gene>
    <name evidence="1" type="ORF">ENP77_01670</name>
</gene>
<dbReference type="EMBL" id="DSKP01000059">
    <property type="protein sequence ID" value="HEB48489.1"/>
    <property type="molecule type" value="Genomic_DNA"/>
</dbReference>